<protein>
    <submittedName>
        <fullName evidence="1">Uncharacterized protein</fullName>
    </submittedName>
</protein>
<gene>
    <name evidence="1" type="ORF">RFI_27068</name>
</gene>
<dbReference type="Proteomes" id="UP000023152">
    <property type="component" value="Unassembled WGS sequence"/>
</dbReference>
<accession>X6MBA2</accession>
<proteinExistence type="predicted"/>
<dbReference type="AlphaFoldDB" id="X6MBA2"/>
<dbReference type="EMBL" id="ASPP01023535">
    <property type="protein sequence ID" value="ETO10310.1"/>
    <property type="molecule type" value="Genomic_DNA"/>
</dbReference>
<evidence type="ECO:0000313" key="1">
    <source>
        <dbReference type="EMBL" id="ETO10310.1"/>
    </source>
</evidence>
<name>X6MBA2_RETFI</name>
<organism evidence="1 2">
    <name type="scientific">Reticulomyxa filosa</name>
    <dbReference type="NCBI Taxonomy" id="46433"/>
    <lineage>
        <taxon>Eukaryota</taxon>
        <taxon>Sar</taxon>
        <taxon>Rhizaria</taxon>
        <taxon>Retaria</taxon>
        <taxon>Foraminifera</taxon>
        <taxon>Monothalamids</taxon>
        <taxon>Reticulomyxidae</taxon>
        <taxon>Reticulomyxa</taxon>
    </lineage>
</organism>
<reference evidence="1 2" key="1">
    <citation type="journal article" date="2013" name="Curr. Biol.">
        <title>The Genome of the Foraminiferan Reticulomyxa filosa.</title>
        <authorList>
            <person name="Glockner G."/>
            <person name="Hulsmann N."/>
            <person name="Schleicher M."/>
            <person name="Noegel A.A."/>
            <person name="Eichinger L."/>
            <person name="Gallinger C."/>
            <person name="Pawlowski J."/>
            <person name="Sierra R."/>
            <person name="Euteneuer U."/>
            <person name="Pillet L."/>
            <person name="Moustafa A."/>
            <person name="Platzer M."/>
            <person name="Groth M."/>
            <person name="Szafranski K."/>
            <person name="Schliwa M."/>
        </authorList>
    </citation>
    <scope>NUCLEOTIDE SEQUENCE [LARGE SCALE GENOMIC DNA]</scope>
</reference>
<keyword evidence="2" id="KW-1185">Reference proteome</keyword>
<sequence length="416" mass="47439">MHFEDNPKTTRTATQQQSEEVHNHQIYGILLHGFLKTRYVDIKNYITCVCECMCFFFVSCISCFHALGSNERFYFEWTESRRANTNSYKGVLLPFGKIQVWENWGKRGDTKYSFGFTIRVSCSNLQIEAADTKELVKCLSQKASNTLSKETDATDGKCENTRSLLNLQAGNVYLSHSEGSGVWNELKPTAQQLLSNVNPNQVNAYIGTDTISIRANTYTRTETEKTNRNRITVDDYDWKTLDELARDDNVIPRRYNAELYDNEGYMSDHLEKKRSPFHLDALPDIVDEPESDSELDKPVNISAQAKTSTQKKDNLSIRIILNSKKKKSEDVFHKDNGAHIPKSNETVRVVNVSFIVSVYGFCCSQNNAVSRSFLLTWLFDSRDPSMLAIANQRTCTSAESDVCFGLRYNNLFPTIT</sequence>
<comment type="caution">
    <text evidence="1">The sequence shown here is derived from an EMBL/GenBank/DDBJ whole genome shotgun (WGS) entry which is preliminary data.</text>
</comment>
<evidence type="ECO:0000313" key="2">
    <source>
        <dbReference type="Proteomes" id="UP000023152"/>
    </source>
</evidence>